<feature type="region of interest" description="Disordered" evidence="1">
    <location>
        <begin position="529"/>
        <end position="572"/>
    </location>
</feature>
<reference evidence="2 3" key="1">
    <citation type="journal article" date="2019" name="Commun. Biol.">
        <title>The bagworm genome reveals a unique fibroin gene that provides high tensile strength.</title>
        <authorList>
            <person name="Kono N."/>
            <person name="Nakamura H."/>
            <person name="Ohtoshi R."/>
            <person name="Tomita M."/>
            <person name="Numata K."/>
            <person name="Arakawa K."/>
        </authorList>
    </citation>
    <scope>NUCLEOTIDE SEQUENCE [LARGE SCALE GENOMIC DNA]</scope>
</reference>
<accession>A0A4C1WVE4</accession>
<dbReference type="Proteomes" id="UP000299102">
    <property type="component" value="Unassembled WGS sequence"/>
</dbReference>
<proteinExistence type="predicted"/>
<dbReference type="OrthoDB" id="432281at2759"/>
<protein>
    <submittedName>
        <fullName evidence="2">Uncharacterized protein</fullName>
    </submittedName>
</protein>
<dbReference type="STRING" id="151549.A0A4C1WVE4"/>
<dbReference type="EMBL" id="BGZK01000665">
    <property type="protein sequence ID" value="GBP55301.1"/>
    <property type="molecule type" value="Genomic_DNA"/>
</dbReference>
<sequence>MVNIRAAVVDEAPKDRIMDIIVDLHLHWLNSVKDIEKSQELKENIKAEYVINTFIFTIDAMEHRYKCFERYVTHMYHAISFEEQNLMQADLEIIEEMNRHVTHFLLRKQKCFLNYMDDIEYQLKLNELFEELLNWLDNVIDKLVLELTELINVYTPHFSDELTKNLKQIFDEVHHSDNPSNQKFISDLKKKGTEIDTMLHSNPIHNLEMSKVKEKIRILIDRIKRLESENSSAITGLLNKKSLLEKRLFSLQNLTTEGLDEHNTFGNRIFNHLLPVQYRERLVSRLCYLWDIAIFKERSRKSIISILSANEVKEEFTDELGTFILDEHSRKLYKKKNDDTLYQINENNELVPLTDDLHHIYFYDECGRYYMDPTLSKRIYKAHATASEYVINSSGMLVKVREEQDGIVYCYDNYGRYYINEDGKRIYREAGSASEYEYDGFGNLVRLQSQATIFQPCPDYTHASEECEYLKRTVGTALRECVADCVLYQPVDPVKYLAARLVKFRENVEMKEKLEREKKELNIARDLKAAQERATAKPPPASLSDIGAEDDSSDINLHNYKSATSDASVPIK</sequence>
<evidence type="ECO:0000313" key="3">
    <source>
        <dbReference type="Proteomes" id="UP000299102"/>
    </source>
</evidence>
<organism evidence="2 3">
    <name type="scientific">Eumeta variegata</name>
    <name type="common">Bagworm moth</name>
    <name type="synonym">Eumeta japonica</name>
    <dbReference type="NCBI Taxonomy" id="151549"/>
    <lineage>
        <taxon>Eukaryota</taxon>
        <taxon>Metazoa</taxon>
        <taxon>Ecdysozoa</taxon>
        <taxon>Arthropoda</taxon>
        <taxon>Hexapoda</taxon>
        <taxon>Insecta</taxon>
        <taxon>Pterygota</taxon>
        <taxon>Neoptera</taxon>
        <taxon>Endopterygota</taxon>
        <taxon>Lepidoptera</taxon>
        <taxon>Glossata</taxon>
        <taxon>Ditrysia</taxon>
        <taxon>Tineoidea</taxon>
        <taxon>Psychidae</taxon>
        <taxon>Oiketicinae</taxon>
        <taxon>Eumeta</taxon>
    </lineage>
</organism>
<comment type="caution">
    <text evidence="2">The sequence shown here is derived from an EMBL/GenBank/DDBJ whole genome shotgun (WGS) entry which is preliminary data.</text>
</comment>
<dbReference type="AlphaFoldDB" id="A0A4C1WVE4"/>
<evidence type="ECO:0000256" key="1">
    <source>
        <dbReference type="SAM" id="MobiDB-lite"/>
    </source>
</evidence>
<feature type="compositionally biased region" description="Polar residues" evidence="1">
    <location>
        <begin position="554"/>
        <end position="572"/>
    </location>
</feature>
<dbReference type="InterPro" id="IPR049630">
    <property type="entry name" value="DYDC-like_DD"/>
</dbReference>
<name>A0A4C1WVE4_EUMVA</name>
<dbReference type="CDD" id="cd22966">
    <property type="entry name" value="DD_DYDC-like"/>
    <property type="match status" value="1"/>
</dbReference>
<gene>
    <name evidence="2" type="ORF">EVAR_43055_1</name>
</gene>
<keyword evidence="3" id="KW-1185">Reference proteome</keyword>
<evidence type="ECO:0000313" key="2">
    <source>
        <dbReference type="EMBL" id="GBP55301.1"/>
    </source>
</evidence>